<dbReference type="EMBL" id="CP050485">
    <property type="protein sequence ID" value="QOG27162.1"/>
    <property type="molecule type" value="Genomic_DNA"/>
</dbReference>
<dbReference type="Gene3D" id="3.40.50.150">
    <property type="entry name" value="Vaccinia Virus protein VP39"/>
    <property type="match status" value="1"/>
</dbReference>
<dbReference type="AlphaFoldDB" id="A0A376GW05"/>
<sequence>MLQSNERIDQLYAEDIKIIQSSEVFSFSLDAVLLANFPTIPKRGRIVDLCAGNGAVGLFISRKTSAHIYQIELQDRLADMAQRSVSLNGLEEQITVYPMDLKNIFTKIKPDSVDLLVCNPPYFKNVPTAVKNPNPYLAIARHEIETTLDEVVHTASKALKMNGRFAMVHRPDRFLDILDCMRKYRIAPKRVRFVYPKAGKDANILLIEGIKDGKADGFKIASPLITYHADGSYSEEVSRMLYGS</sequence>
<dbReference type="Proteomes" id="UP000571857">
    <property type="component" value="Unassembled WGS sequence"/>
</dbReference>
<dbReference type="EMBL" id="JABXJK010000064">
    <property type="protein sequence ID" value="MBA0973291.1"/>
    <property type="molecule type" value="Genomic_DNA"/>
</dbReference>
<dbReference type="InterPro" id="IPR007848">
    <property type="entry name" value="Small_mtfrase_dom"/>
</dbReference>
<dbReference type="GO" id="GO:0003676">
    <property type="term" value="F:nucleic acid binding"/>
    <property type="evidence" value="ECO:0007669"/>
    <property type="project" value="InterPro"/>
</dbReference>
<dbReference type="CDD" id="cd02440">
    <property type="entry name" value="AdoMet_MTases"/>
    <property type="match status" value="1"/>
</dbReference>
<evidence type="ECO:0000313" key="7">
    <source>
        <dbReference type="Proteomes" id="UP000516696"/>
    </source>
</evidence>
<dbReference type="PANTHER" id="PTHR47739">
    <property type="entry name" value="TRNA1(VAL) (ADENINE(37)-N6)-METHYLTRANSFERASE"/>
    <property type="match status" value="1"/>
</dbReference>
<dbReference type="EMBL" id="JARPZN010000002">
    <property type="protein sequence ID" value="MDT2689408.1"/>
    <property type="molecule type" value="Genomic_DNA"/>
</dbReference>
<name>A0A376GW05_ENTGA</name>
<dbReference type="Pfam" id="PF05175">
    <property type="entry name" value="MTS"/>
    <property type="match status" value="1"/>
</dbReference>
<dbReference type="EMBL" id="UFYW01000001">
    <property type="protein sequence ID" value="STD82761.1"/>
    <property type="molecule type" value="Genomic_DNA"/>
</dbReference>
<keyword evidence="6" id="KW-1185">Reference proteome</keyword>
<reference evidence="3" key="4">
    <citation type="submission" date="2023-03" db="EMBL/GenBank/DDBJ databases">
        <authorList>
            <person name="Shen W."/>
            <person name="Cai J."/>
        </authorList>
    </citation>
    <scope>NUCLEOTIDE SEQUENCE</scope>
    <source>
        <strain evidence="3">K69-2</strain>
    </source>
</reference>
<reference evidence="2 8" key="3">
    <citation type="submission" date="2020-06" db="EMBL/GenBank/DDBJ databases">
        <title>Crossreactivity between MHC class I-restricted antigens from cancer cells and an enterococcal bacteriophage.</title>
        <authorList>
            <person name="Fluckiger A."/>
            <person name="Daillere R."/>
            <person name="Sassi M."/>
            <person name="Cattoir V."/>
            <person name="Kroemer G."/>
            <person name="Zitvogel L."/>
        </authorList>
    </citation>
    <scope>NUCLEOTIDE SEQUENCE [LARGE SCALE GENOMIC DNA]</scope>
    <source>
        <strain evidence="2 8">EG4</strain>
    </source>
</reference>
<keyword evidence="5" id="KW-0489">Methyltransferase</keyword>
<reference evidence="5 6" key="1">
    <citation type="submission" date="2018-06" db="EMBL/GenBank/DDBJ databases">
        <authorList>
            <consortium name="Pathogen Informatics"/>
            <person name="Doyle S."/>
        </authorList>
    </citation>
    <scope>NUCLEOTIDE SEQUENCE [LARGE SCALE GENOMIC DNA]</scope>
    <source>
        <strain evidence="5 6">NCTC12360</strain>
    </source>
</reference>
<dbReference type="GO" id="GO:0008170">
    <property type="term" value="F:N-methyltransferase activity"/>
    <property type="evidence" value="ECO:0007669"/>
    <property type="project" value="UniProtKB-ARBA"/>
</dbReference>
<dbReference type="PANTHER" id="PTHR47739:SF1">
    <property type="entry name" value="TRNA1(VAL) (ADENINE(37)-N6)-METHYLTRANSFERASE"/>
    <property type="match status" value="1"/>
</dbReference>
<organism evidence="5 6">
    <name type="scientific">Enterococcus gallinarum</name>
    <dbReference type="NCBI Taxonomy" id="1353"/>
    <lineage>
        <taxon>Bacteria</taxon>
        <taxon>Bacillati</taxon>
        <taxon>Bacillota</taxon>
        <taxon>Bacilli</taxon>
        <taxon>Lactobacillales</taxon>
        <taxon>Enterococcaceae</taxon>
        <taxon>Enterococcus</taxon>
    </lineage>
</organism>
<dbReference type="RefSeq" id="WP_021151099.1">
    <property type="nucleotide sequence ID" value="NZ_BSYC01000002.1"/>
</dbReference>
<dbReference type="GO" id="GO:0032259">
    <property type="term" value="P:methylation"/>
    <property type="evidence" value="ECO:0007669"/>
    <property type="project" value="UniProtKB-KW"/>
</dbReference>
<dbReference type="PROSITE" id="PS00092">
    <property type="entry name" value="N6_MTASE"/>
    <property type="match status" value="1"/>
</dbReference>
<evidence type="ECO:0000313" key="2">
    <source>
        <dbReference type="EMBL" id="MBA0973291.1"/>
    </source>
</evidence>
<gene>
    <name evidence="5" type="primary">yfiC</name>
    <name evidence="4" type="ORF">EGM181_07840</name>
    <name evidence="2" type="ORF">HWH42_12015</name>
    <name evidence="5" type="ORF">NCTC12360_01197</name>
    <name evidence="3" type="ORF">P7E30_04175</name>
</gene>
<dbReference type="Proteomes" id="UP001183682">
    <property type="component" value="Unassembled WGS sequence"/>
</dbReference>
<evidence type="ECO:0000313" key="5">
    <source>
        <dbReference type="EMBL" id="STD82761.1"/>
    </source>
</evidence>
<evidence type="ECO:0000313" key="8">
    <source>
        <dbReference type="Proteomes" id="UP000571857"/>
    </source>
</evidence>
<evidence type="ECO:0000313" key="6">
    <source>
        <dbReference type="Proteomes" id="UP000254807"/>
    </source>
</evidence>
<protein>
    <submittedName>
        <fullName evidence="2 5">Methyltransferase</fullName>
        <ecNumber evidence="5">2.1.1.223</ecNumber>
    </submittedName>
</protein>
<dbReference type="InterPro" id="IPR029063">
    <property type="entry name" value="SAM-dependent_MTases_sf"/>
</dbReference>
<dbReference type="SUPFAM" id="SSF53335">
    <property type="entry name" value="S-adenosyl-L-methionine-dependent methyltransferases"/>
    <property type="match status" value="1"/>
</dbReference>
<keyword evidence="5" id="KW-0808">Transferase</keyword>
<dbReference type="GO" id="GO:0008757">
    <property type="term" value="F:S-adenosylmethionine-dependent methyltransferase activity"/>
    <property type="evidence" value="ECO:0007669"/>
    <property type="project" value="UniProtKB-ARBA"/>
</dbReference>
<dbReference type="InterPro" id="IPR050210">
    <property type="entry name" value="tRNA_Adenine-N(6)_MTase"/>
</dbReference>
<dbReference type="EC" id="2.1.1.223" evidence="5"/>
<evidence type="ECO:0000259" key="1">
    <source>
        <dbReference type="Pfam" id="PF05175"/>
    </source>
</evidence>
<proteinExistence type="predicted"/>
<dbReference type="Proteomes" id="UP000254807">
    <property type="component" value="Unassembled WGS sequence"/>
</dbReference>
<evidence type="ECO:0000313" key="3">
    <source>
        <dbReference type="EMBL" id="MDT2689408.1"/>
    </source>
</evidence>
<feature type="domain" description="Methyltransferase small" evidence="1">
    <location>
        <begin position="18"/>
        <end position="170"/>
    </location>
</feature>
<reference evidence="4 7" key="2">
    <citation type="submission" date="2020-03" db="EMBL/GenBank/DDBJ databases">
        <title>Characterization of ganglioside-mimicking enterococci.</title>
        <authorList>
            <person name="Patry R.T."/>
            <person name="Nothaft H."/>
            <person name="Bridger R."/>
            <person name="Shajahan A."/>
            <person name="Huynh S."/>
            <person name="Sanchez S."/>
            <person name="Azadi P."/>
            <person name="Cooper K."/>
            <person name="Miller W.G."/>
            <person name="Parker C.T."/>
            <person name="Wells L."/>
            <person name="Szymanski C.M."/>
        </authorList>
    </citation>
    <scope>NUCLEOTIDE SEQUENCE [LARGE SCALE GENOMIC DNA]</scope>
    <source>
        <strain evidence="4 7">EGM181</strain>
    </source>
</reference>
<dbReference type="OrthoDB" id="9777257at2"/>
<dbReference type="InterPro" id="IPR002052">
    <property type="entry name" value="DNA_methylase_N6_adenine_CS"/>
</dbReference>
<accession>A0A376GW05</accession>
<dbReference type="Proteomes" id="UP000516696">
    <property type="component" value="Chromosome"/>
</dbReference>
<evidence type="ECO:0000313" key="4">
    <source>
        <dbReference type="EMBL" id="QOG27162.1"/>
    </source>
</evidence>